<dbReference type="EMBL" id="JYGT01000008">
    <property type="protein sequence ID" value="KJQ75467.1"/>
    <property type="molecule type" value="Genomic_DNA"/>
</dbReference>
<sequence length="92" mass="10956">MKKDRLIALTDAVLAIIMTILILELEKPTTPSLQAFWDLQQNFFAYFLSFFWLGSLWMALNTLWEKVEKISPQIVWWNLFLLFFVSFMPYAT</sequence>
<evidence type="ECO:0008006" key="16">
    <source>
        <dbReference type="Google" id="ProtNLM"/>
    </source>
</evidence>
<keyword evidence="7" id="KW-0630">Potassium</keyword>
<dbReference type="RefSeq" id="WP_045615216.1">
    <property type="nucleotide sequence ID" value="NZ_JYGT01000008.1"/>
</dbReference>
<proteinExistence type="inferred from homology"/>
<evidence type="ECO:0000313" key="14">
    <source>
        <dbReference type="EMBL" id="KJQ75467.1"/>
    </source>
</evidence>
<evidence type="ECO:0000256" key="3">
    <source>
        <dbReference type="ARBA" id="ARBA00022448"/>
    </source>
</evidence>
<dbReference type="PATRIC" id="fig|28037.216.peg.1195"/>
<evidence type="ECO:0000256" key="12">
    <source>
        <dbReference type="ARBA" id="ARBA00034430"/>
    </source>
</evidence>
<evidence type="ECO:0000256" key="10">
    <source>
        <dbReference type="ARBA" id="ARBA00023136"/>
    </source>
</evidence>
<keyword evidence="8 13" id="KW-1133">Transmembrane helix</keyword>
<evidence type="ECO:0000256" key="11">
    <source>
        <dbReference type="ARBA" id="ARBA00023303"/>
    </source>
</evidence>
<evidence type="ECO:0000256" key="4">
    <source>
        <dbReference type="ARBA" id="ARBA00022538"/>
    </source>
</evidence>
<evidence type="ECO:0000256" key="9">
    <source>
        <dbReference type="ARBA" id="ARBA00023065"/>
    </source>
</evidence>
<keyword evidence="6" id="KW-0631">Potassium channel</keyword>
<reference evidence="14 15" key="1">
    <citation type="submission" date="2015-02" db="EMBL/GenBank/DDBJ databases">
        <title>Evolution of amylase-binding proteins of oral streptococcal species.</title>
        <authorList>
            <person name="Haase E.M."/>
        </authorList>
    </citation>
    <scope>NUCLEOTIDE SEQUENCE [LARGE SCALE GENOMIC DNA]</scope>
    <source>
        <strain evidence="14 15">UC921A</strain>
    </source>
</reference>
<dbReference type="Pfam" id="PF06736">
    <property type="entry name" value="TMEM175"/>
    <property type="match status" value="1"/>
</dbReference>
<protein>
    <recommendedName>
        <fullName evidence="16">Integral membrane protein</fullName>
    </recommendedName>
</protein>
<feature type="transmembrane region" description="Helical" evidence="13">
    <location>
        <begin position="75"/>
        <end position="91"/>
    </location>
</feature>
<accession>A0A0F2DWZ0</accession>
<keyword evidence="4" id="KW-0633">Potassium transport</keyword>
<organism evidence="14 15">
    <name type="scientific">Streptococcus infantis</name>
    <dbReference type="NCBI Taxonomy" id="68892"/>
    <lineage>
        <taxon>Bacteria</taxon>
        <taxon>Bacillati</taxon>
        <taxon>Bacillota</taxon>
        <taxon>Bacilli</taxon>
        <taxon>Lactobacillales</taxon>
        <taxon>Streptococcaceae</taxon>
        <taxon>Streptococcus</taxon>
    </lineage>
</organism>
<feature type="transmembrane region" description="Helical" evidence="13">
    <location>
        <begin position="7"/>
        <end position="23"/>
    </location>
</feature>
<dbReference type="AlphaFoldDB" id="A0A0F2DWZ0"/>
<evidence type="ECO:0000256" key="13">
    <source>
        <dbReference type="SAM" id="Phobius"/>
    </source>
</evidence>
<evidence type="ECO:0000256" key="7">
    <source>
        <dbReference type="ARBA" id="ARBA00022958"/>
    </source>
</evidence>
<dbReference type="GO" id="GO:0005267">
    <property type="term" value="F:potassium channel activity"/>
    <property type="evidence" value="ECO:0007669"/>
    <property type="project" value="UniProtKB-KW"/>
</dbReference>
<evidence type="ECO:0000256" key="2">
    <source>
        <dbReference type="ARBA" id="ARBA00006920"/>
    </source>
</evidence>
<dbReference type="GO" id="GO:0016020">
    <property type="term" value="C:membrane"/>
    <property type="evidence" value="ECO:0007669"/>
    <property type="project" value="UniProtKB-SubCell"/>
</dbReference>
<dbReference type="InterPro" id="IPR010617">
    <property type="entry name" value="TMEM175-like"/>
</dbReference>
<dbReference type="GO" id="GO:0015252">
    <property type="term" value="F:proton channel activity"/>
    <property type="evidence" value="ECO:0007669"/>
    <property type="project" value="InterPro"/>
</dbReference>
<feature type="transmembrane region" description="Helical" evidence="13">
    <location>
        <begin position="43"/>
        <end position="63"/>
    </location>
</feature>
<comment type="catalytic activity">
    <reaction evidence="12">
        <text>K(+)(in) = K(+)(out)</text>
        <dbReference type="Rhea" id="RHEA:29463"/>
        <dbReference type="ChEBI" id="CHEBI:29103"/>
    </reaction>
</comment>
<comment type="similarity">
    <text evidence="2">Belongs to the TMEM175 family.</text>
</comment>
<evidence type="ECO:0000256" key="6">
    <source>
        <dbReference type="ARBA" id="ARBA00022826"/>
    </source>
</evidence>
<evidence type="ECO:0000256" key="1">
    <source>
        <dbReference type="ARBA" id="ARBA00004141"/>
    </source>
</evidence>
<evidence type="ECO:0000256" key="8">
    <source>
        <dbReference type="ARBA" id="ARBA00022989"/>
    </source>
</evidence>
<gene>
    <name evidence="14" type="ORF">TZ94_01232</name>
</gene>
<dbReference type="OrthoDB" id="7626281at2"/>
<evidence type="ECO:0000256" key="5">
    <source>
        <dbReference type="ARBA" id="ARBA00022692"/>
    </source>
</evidence>
<comment type="subcellular location">
    <subcellularLocation>
        <location evidence="1">Membrane</location>
        <topology evidence="1">Multi-pass membrane protein</topology>
    </subcellularLocation>
</comment>
<keyword evidence="11" id="KW-0407">Ion channel</keyword>
<keyword evidence="5 13" id="KW-0812">Transmembrane</keyword>
<dbReference type="Proteomes" id="UP000033489">
    <property type="component" value="Unassembled WGS sequence"/>
</dbReference>
<comment type="caution">
    <text evidence="14">The sequence shown here is derived from an EMBL/GenBank/DDBJ whole genome shotgun (WGS) entry which is preliminary data.</text>
</comment>
<evidence type="ECO:0000313" key="15">
    <source>
        <dbReference type="Proteomes" id="UP000033489"/>
    </source>
</evidence>
<keyword evidence="10 13" id="KW-0472">Membrane</keyword>
<name>A0A0F2DWZ0_9STRE</name>
<keyword evidence="9" id="KW-0406">Ion transport</keyword>
<keyword evidence="3" id="KW-0813">Transport</keyword>